<evidence type="ECO:0000256" key="5">
    <source>
        <dbReference type="ARBA" id="ARBA00022723"/>
    </source>
</evidence>
<evidence type="ECO:0000313" key="10">
    <source>
        <dbReference type="EMBL" id="THF99919.1"/>
    </source>
</evidence>
<evidence type="ECO:0000256" key="6">
    <source>
        <dbReference type="ARBA" id="ARBA00023002"/>
    </source>
</evidence>
<dbReference type="Gene3D" id="2.40.30.130">
    <property type="match status" value="1"/>
</dbReference>
<comment type="catalytic activity">
    <reaction evidence="1">
        <text>2 a phenolic donor + H2O2 = 2 a phenolic radical donor + 2 H2O</text>
        <dbReference type="Rhea" id="RHEA:56136"/>
        <dbReference type="ChEBI" id="CHEBI:15377"/>
        <dbReference type="ChEBI" id="CHEBI:16240"/>
        <dbReference type="ChEBI" id="CHEBI:139520"/>
        <dbReference type="ChEBI" id="CHEBI:139521"/>
        <dbReference type="EC" id="1.11.1.7"/>
    </reaction>
</comment>
<dbReference type="Proteomes" id="UP000306102">
    <property type="component" value="Unassembled WGS sequence"/>
</dbReference>
<keyword evidence="11" id="KW-1185">Reference proteome</keyword>
<reference evidence="10 11" key="1">
    <citation type="journal article" date="2018" name="Proc. Natl. Acad. Sci. U.S.A.">
        <title>Draft genome sequence of Camellia sinensis var. sinensis provides insights into the evolution of the tea genome and tea quality.</title>
        <authorList>
            <person name="Wei C."/>
            <person name="Yang H."/>
            <person name="Wang S."/>
            <person name="Zhao J."/>
            <person name="Liu C."/>
            <person name="Gao L."/>
            <person name="Xia E."/>
            <person name="Lu Y."/>
            <person name="Tai Y."/>
            <person name="She G."/>
            <person name="Sun J."/>
            <person name="Cao H."/>
            <person name="Tong W."/>
            <person name="Gao Q."/>
            <person name="Li Y."/>
            <person name="Deng W."/>
            <person name="Jiang X."/>
            <person name="Wang W."/>
            <person name="Chen Q."/>
            <person name="Zhang S."/>
            <person name="Li H."/>
            <person name="Wu J."/>
            <person name="Wang P."/>
            <person name="Li P."/>
            <person name="Shi C."/>
            <person name="Zheng F."/>
            <person name="Jian J."/>
            <person name="Huang B."/>
            <person name="Shan D."/>
            <person name="Shi M."/>
            <person name="Fang C."/>
            <person name="Yue Y."/>
            <person name="Li F."/>
            <person name="Li D."/>
            <person name="Wei S."/>
            <person name="Han B."/>
            <person name="Jiang C."/>
            <person name="Yin Y."/>
            <person name="Xia T."/>
            <person name="Zhang Z."/>
            <person name="Bennetzen J.L."/>
            <person name="Zhao S."/>
            <person name="Wan X."/>
        </authorList>
    </citation>
    <scope>NUCLEOTIDE SEQUENCE [LARGE SCALE GENOMIC DNA]</scope>
    <source>
        <strain evidence="11">cv. Shuchazao</strain>
        <tissue evidence="10">Leaf</tissue>
    </source>
</reference>
<evidence type="ECO:0000256" key="4">
    <source>
        <dbReference type="ARBA" id="ARBA00012313"/>
    </source>
</evidence>
<dbReference type="InterPro" id="IPR018165">
    <property type="entry name" value="Ala-tRNA-synth_IIc_core"/>
</dbReference>
<dbReference type="PANTHER" id="PTHR43462:SF2">
    <property type="entry name" value="THREONYL AND ALANYL TRNA SYNTHETASE SECOND ADDITIONAL DOMAIN-CONTAINING PROTEIN"/>
    <property type="match status" value="1"/>
</dbReference>
<dbReference type="Pfam" id="PF00141">
    <property type="entry name" value="peroxidase"/>
    <property type="match status" value="1"/>
</dbReference>
<protein>
    <recommendedName>
        <fullName evidence="4">peroxidase</fullName>
        <ecNumber evidence="4">1.11.1.7</ecNumber>
    </recommendedName>
</protein>
<evidence type="ECO:0000256" key="1">
    <source>
        <dbReference type="ARBA" id="ARBA00000189"/>
    </source>
</evidence>
<dbReference type="GO" id="GO:0005524">
    <property type="term" value="F:ATP binding"/>
    <property type="evidence" value="ECO:0007669"/>
    <property type="project" value="InterPro"/>
</dbReference>
<dbReference type="GO" id="GO:0006419">
    <property type="term" value="P:alanyl-tRNA aminoacylation"/>
    <property type="evidence" value="ECO:0007669"/>
    <property type="project" value="InterPro"/>
</dbReference>
<dbReference type="PROSITE" id="PS50860">
    <property type="entry name" value="AA_TRNA_LIGASE_II_ALA"/>
    <property type="match status" value="1"/>
</dbReference>
<dbReference type="STRING" id="542762.A0A4S4DBG2"/>
<gene>
    <name evidence="10" type="ORF">TEA_002447</name>
</gene>
<dbReference type="InterPro" id="IPR018164">
    <property type="entry name" value="Ala-tRNA-synth_IIc_N"/>
</dbReference>
<dbReference type="GO" id="GO:0006979">
    <property type="term" value="P:response to oxidative stress"/>
    <property type="evidence" value="ECO:0007669"/>
    <property type="project" value="InterPro"/>
</dbReference>
<keyword evidence="6" id="KW-0560">Oxidoreductase</keyword>
<dbReference type="InterPro" id="IPR009000">
    <property type="entry name" value="Transl_B-barrel_sf"/>
</dbReference>
<dbReference type="GO" id="GO:0140825">
    <property type="term" value="F:lactoperoxidase activity"/>
    <property type="evidence" value="ECO:0007669"/>
    <property type="project" value="UniProtKB-EC"/>
</dbReference>
<dbReference type="InterPro" id="IPR051335">
    <property type="entry name" value="Alanyl-tRNA_Editing_Enzymes"/>
</dbReference>
<comment type="cofactor">
    <cofactor evidence="2">
        <name>heme b</name>
        <dbReference type="ChEBI" id="CHEBI:60344"/>
    </cofactor>
</comment>
<evidence type="ECO:0000259" key="8">
    <source>
        <dbReference type="PROSITE" id="PS50860"/>
    </source>
</evidence>
<dbReference type="FunFam" id="2.40.30.130:FF:000013">
    <property type="entry name" value="Threonyl and alanyl tRNA synthetase second additional domain-containing protein"/>
    <property type="match status" value="1"/>
</dbReference>
<dbReference type="InterPro" id="IPR018163">
    <property type="entry name" value="Thr/Ala-tRNA-synth_IIc_edit"/>
</dbReference>
<name>A0A4S4DBG2_CAMSN</name>
<dbReference type="AlphaFoldDB" id="A0A4S4DBG2"/>
<dbReference type="Pfam" id="PF01411">
    <property type="entry name" value="tRNA-synt_2c"/>
    <property type="match status" value="1"/>
</dbReference>
<dbReference type="InterPro" id="IPR019793">
    <property type="entry name" value="Peroxidases_heam-ligand_BS"/>
</dbReference>
<evidence type="ECO:0000256" key="3">
    <source>
        <dbReference type="ARBA" id="ARBA00006873"/>
    </source>
</evidence>
<keyword evidence="7" id="KW-0408">Iron</keyword>
<evidence type="ECO:0000259" key="9">
    <source>
        <dbReference type="PROSITE" id="PS50873"/>
    </source>
</evidence>
<dbReference type="GO" id="GO:0004813">
    <property type="term" value="F:alanine-tRNA ligase activity"/>
    <property type="evidence" value="ECO:0007669"/>
    <property type="project" value="InterPro"/>
</dbReference>
<evidence type="ECO:0000256" key="2">
    <source>
        <dbReference type="ARBA" id="ARBA00001970"/>
    </source>
</evidence>
<dbReference type="EMBL" id="SDRB02011824">
    <property type="protein sequence ID" value="THF99919.1"/>
    <property type="molecule type" value="Genomic_DNA"/>
</dbReference>
<dbReference type="SUPFAM" id="SSF50447">
    <property type="entry name" value="Translation proteins"/>
    <property type="match status" value="1"/>
</dbReference>
<dbReference type="GO" id="GO:0003676">
    <property type="term" value="F:nucleic acid binding"/>
    <property type="evidence" value="ECO:0007669"/>
    <property type="project" value="InterPro"/>
</dbReference>
<organism evidence="10 11">
    <name type="scientific">Camellia sinensis var. sinensis</name>
    <name type="common">China tea</name>
    <dbReference type="NCBI Taxonomy" id="542762"/>
    <lineage>
        <taxon>Eukaryota</taxon>
        <taxon>Viridiplantae</taxon>
        <taxon>Streptophyta</taxon>
        <taxon>Embryophyta</taxon>
        <taxon>Tracheophyta</taxon>
        <taxon>Spermatophyta</taxon>
        <taxon>Magnoliopsida</taxon>
        <taxon>eudicotyledons</taxon>
        <taxon>Gunneridae</taxon>
        <taxon>Pentapetalae</taxon>
        <taxon>asterids</taxon>
        <taxon>Ericales</taxon>
        <taxon>Theaceae</taxon>
        <taxon>Camellia</taxon>
    </lineage>
</organism>
<dbReference type="SUPFAM" id="SSF48113">
    <property type="entry name" value="Heme-dependent peroxidases"/>
    <property type="match status" value="1"/>
</dbReference>
<feature type="domain" description="Alanyl-transfer RNA synthetases family profile" evidence="8">
    <location>
        <begin position="1"/>
        <end position="248"/>
    </location>
</feature>
<accession>A0A4S4DBG2</accession>
<sequence length="349" mass="38140">MMMMEVTTTTTANPTKLDYHDDMWKFHSVSSFVSFFQGEDGRCALILDSTIFYPQGGGQPSDTGFITISSHPHFKFIVNDVRSKDGIVFHYGFFENSGEGFESKLEKGVQVLLYVDESRRTLNSRLHSAGHLLDACLGNVGLGYLEPTKAYHFPDGPYVEYKGSVPQSEMQMKQKELEIEANKLISKGGKVSAAILPYEEACELCGGCLPDYIPKGSTPRIVKLGDTPGCPCGGTHVADISEILSMKVRHRRNMDGVGDGTIKLGTVPLRRRDSTTASLSTANSNLPGPNLNLSNLIIAFSNKGFTAKELVALSGSHTIGQARCAVFRSHIYNDTNINAEENTRTEDVA</sequence>
<dbReference type="PROSITE" id="PS50873">
    <property type="entry name" value="PEROXIDASE_4"/>
    <property type="match status" value="1"/>
</dbReference>
<comment type="similarity">
    <text evidence="3">Belongs to the peroxidase family. Ascorbate peroxidase subfamily.</text>
</comment>
<dbReference type="SUPFAM" id="SSF55186">
    <property type="entry name" value="ThrRS/AlaRS common domain"/>
    <property type="match status" value="1"/>
</dbReference>
<dbReference type="FunFam" id="3.30.980.10:FF:000008">
    <property type="entry name" value="Similar to alanyl-tRNA synthetase"/>
    <property type="match status" value="1"/>
</dbReference>
<dbReference type="InterPro" id="IPR002016">
    <property type="entry name" value="Haem_peroxidase"/>
</dbReference>
<proteinExistence type="inferred from homology"/>
<comment type="caution">
    <text evidence="10">The sequence shown here is derived from an EMBL/GenBank/DDBJ whole genome shotgun (WGS) entry which is preliminary data.</text>
</comment>
<feature type="domain" description="Plant heme peroxidase family profile" evidence="9">
    <location>
        <begin position="241"/>
        <end position="349"/>
    </location>
</feature>
<dbReference type="Gene3D" id="1.10.420.10">
    <property type="entry name" value="Peroxidase, domain 2"/>
    <property type="match status" value="1"/>
</dbReference>
<dbReference type="GO" id="GO:0020037">
    <property type="term" value="F:heme binding"/>
    <property type="evidence" value="ECO:0007669"/>
    <property type="project" value="InterPro"/>
</dbReference>
<evidence type="ECO:0000256" key="7">
    <source>
        <dbReference type="ARBA" id="ARBA00023004"/>
    </source>
</evidence>
<dbReference type="InterPro" id="IPR010255">
    <property type="entry name" value="Haem_peroxidase_sf"/>
</dbReference>
<dbReference type="PANTHER" id="PTHR43462">
    <property type="entry name" value="ALANYL-TRNA EDITING PROTEIN"/>
    <property type="match status" value="1"/>
</dbReference>
<keyword evidence="5" id="KW-0479">Metal-binding</keyword>
<evidence type="ECO:0000313" key="11">
    <source>
        <dbReference type="Proteomes" id="UP000306102"/>
    </source>
</evidence>
<dbReference type="Gene3D" id="3.30.980.10">
    <property type="entry name" value="Threonyl-trna Synthetase, Chain A, domain 2"/>
    <property type="match status" value="1"/>
</dbReference>
<dbReference type="EC" id="1.11.1.7" evidence="4"/>
<dbReference type="PROSITE" id="PS00435">
    <property type="entry name" value="PEROXIDASE_1"/>
    <property type="match status" value="1"/>
</dbReference>
<dbReference type="GO" id="GO:0046872">
    <property type="term" value="F:metal ion binding"/>
    <property type="evidence" value="ECO:0007669"/>
    <property type="project" value="UniProtKB-KW"/>
</dbReference>